<dbReference type="Pfam" id="PF25969">
    <property type="entry name" value="NUDT9_N"/>
    <property type="match status" value="1"/>
</dbReference>
<organism evidence="10">
    <name type="scientific">Darwinula stevensoni</name>
    <dbReference type="NCBI Taxonomy" id="69355"/>
    <lineage>
        <taxon>Eukaryota</taxon>
        <taxon>Metazoa</taxon>
        <taxon>Ecdysozoa</taxon>
        <taxon>Arthropoda</taxon>
        <taxon>Crustacea</taxon>
        <taxon>Oligostraca</taxon>
        <taxon>Ostracoda</taxon>
        <taxon>Podocopa</taxon>
        <taxon>Podocopida</taxon>
        <taxon>Darwinulocopina</taxon>
        <taxon>Darwinuloidea</taxon>
        <taxon>Darwinulidae</taxon>
        <taxon>Darwinula</taxon>
    </lineage>
</organism>
<dbReference type="Gene3D" id="2.170.270.10">
    <property type="entry name" value="SET domain"/>
    <property type="match status" value="1"/>
</dbReference>
<dbReference type="GO" id="GO:0031672">
    <property type="term" value="C:A band"/>
    <property type="evidence" value="ECO:0007669"/>
    <property type="project" value="UniProtKB-SubCell"/>
</dbReference>
<dbReference type="Gene3D" id="1.25.40.970">
    <property type="match status" value="1"/>
</dbReference>
<evidence type="ECO:0000256" key="4">
    <source>
        <dbReference type="ARBA" id="ARBA00022723"/>
    </source>
</evidence>
<dbReference type="SUPFAM" id="SSF55681">
    <property type="entry name" value="Class II aaRS and biotin synthetases"/>
    <property type="match status" value="1"/>
</dbReference>
<dbReference type="SUPFAM" id="SSF55811">
    <property type="entry name" value="Nudix"/>
    <property type="match status" value="1"/>
</dbReference>
<dbReference type="SUPFAM" id="SSF56112">
    <property type="entry name" value="Protein kinase-like (PK-like)"/>
    <property type="match status" value="1"/>
</dbReference>
<evidence type="ECO:0000256" key="3">
    <source>
        <dbReference type="ARBA" id="ARBA00020768"/>
    </source>
</evidence>
<keyword evidence="6" id="KW-0862">Zinc</keyword>
<evidence type="ECO:0000256" key="1">
    <source>
        <dbReference type="ARBA" id="ARBA00004161"/>
    </source>
</evidence>
<keyword evidence="8" id="KW-0547">Nucleotide-binding</keyword>
<dbReference type="Gene3D" id="1.25.40.10">
    <property type="entry name" value="Tetratricopeptide repeat domain"/>
    <property type="match status" value="1"/>
</dbReference>
<dbReference type="GO" id="GO:0019894">
    <property type="term" value="F:kinesin binding"/>
    <property type="evidence" value="ECO:0007669"/>
    <property type="project" value="InterPro"/>
</dbReference>
<dbReference type="OrthoDB" id="10265679at2759"/>
<dbReference type="Gene3D" id="1.10.220.160">
    <property type="match status" value="1"/>
</dbReference>
<evidence type="ECO:0000259" key="9">
    <source>
        <dbReference type="PROSITE" id="PS50865"/>
    </source>
</evidence>
<dbReference type="InterPro" id="IPR036621">
    <property type="entry name" value="Anticodon-bd_dom_sf"/>
</dbReference>
<dbReference type="GO" id="GO:0007018">
    <property type="term" value="P:microtubule-based movement"/>
    <property type="evidence" value="ECO:0007669"/>
    <property type="project" value="TreeGrafter"/>
</dbReference>
<evidence type="ECO:0000256" key="5">
    <source>
        <dbReference type="ARBA" id="ARBA00022771"/>
    </source>
</evidence>
<dbReference type="InterPro" id="IPR046341">
    <property type="entry name" value="SET_dom_sf"/>
</dbReference>
<dbReference type="InterPro" id="IPR004154">
    <property type="entry name" value="Anticodon-bd"/>
</dbReference>
<dbReference type="SUPFAM" id="SSF48371">
    <property type="entry name" value="ARM repeat"/>
    <property type="match status" value="1"/>
</dbReference>
<dbReference type="Gene3D" id="3.30.200.20">
    <property type="entry name" value="Phosphorylase Kinase, domain 1"/>
    <property type="match status" value="1"/>
</dbReference>
<name>A0A7R8XDP5_9CRUS</name>
<comment type="subcellular location">
    <subcellularLocation>
        <location evidence="1">Cytoplasm</location>
        <location evidence="1">Myofibril</location>
        <location evidence="1">Sarcomere</location>
        <location evidence="1">A band</location>
    </subcellularLocation>
    <subcellularLocation>
        <location evidence="2">Cytoplasm</location>
        <location evidence="2">Myofibril</location>
        <location evidence="2">Sarcomere</location>
        <location evidence="2">Z line</location>
    </subcellularLocation>
</comment>
<dbReference type="InterPro" id="IPR011989">
    <property type="entry name" value="ARM-like"/>
</dbReference>
<evidence type="ECO:0000256" key="7">
    <source>
        <dbReference type="PROSITE-ProRule" id="PRU00134"/>
    </source>
</evidence>
<feature type="domain" description="MYND-type" evidence="9">
    <location>
        <begin position="691"/>
        <end position="729"/>
    </location>
</feature>
<evidence type="ECO:0000256" key="2">
    <source>
        <dbReference type="ARBA" id="ARBA00004216"/>
    </source>
</evidence>
<dbReference type="InterPro" id="IPR011990">
    <property type="entry name" value="TPR-like_helical_dom_sf"/>
</dbReference>
<dbReference type="PANTHER" id="PTHR15605">
    <property type="entry name" value="KINESIN-ASSOCIATED PROTEINS"/>
    <property type="match status" value="1"/>
</dbReference>
<dbReference type="InterPro" id="IPR016024">
    <property type="entry name" value="ARM-type_fold"/>
</dbReference>
<keyword evidence="11" id="KW-1185">Reference proteome</keyword>
<feature type="binding site" evidence="8">
    <location>
        <position position="1154"/>
    </location>
    <ligand>
        <name>ATP</name>
        <dbReference type="ChEBI" id="CHEBI:30616"/>
    </ligand>
</feature>
<evidence type="ECO:0000256" key="6">
    <source>
        <dbReference type="ARBA" id="ARBA00022833"/>
    </source>
</evidence>
<dbReference type="SUPFAM" id="SSF82199">
    <property type="entry name" value="SET domain"/>
    <property type="match status" value="1"/>
</dbReference>
<accession>A0A7R8XDP5</accession>
<dbReference type="PANTHER" id="PTHR15605:SF2">
    <property type="entry name" value="KINESIN-ASSOCIATED PROTEIN 3"/>
    <property type="match status" value="1"/>
</dbReference>
<dbReference type="InterPro" id="IPR002893">
    <property type="entry name" value="Znf_MYND"/>
</dbReference>
<dbReference type="Pfam" id="PF05804">
    <property type="entry name" value="KAP"/>
    <property type="match status" value="1"/>
</dbReference>
<dbReference type="SUPFAM" id="SSF144232">
    <property type="entry name" value="HIT/MYND zinc finger-like"/>
    <property type="match status" value="1"/>
</dbReference>
<dbReference type="Gene3D" id="3.30.930.10">
    <property type="entry name" value="Bira Bifunctional Protein, Domain 2"/>
    <property type="match status" value="1"/>
</dbReference>
<dbReference type="SMART" id="SM01297">
    <property type="entry name" value="KAP"/>
    <property type="match status" value="1"/>
</dbReference>
<dbReference type="Pfam" id="PF01753">
    <property type="entry name" value="zf-MYND"/>
    <property type="match status" value="1"/>
</dbReference>
<dbReference type="GO" id="GO:0044782">
    <property type="term" value="P:cilium organization"/>
    <property type="evidence" value="ECO:0007669"/>
    <property type="project" value="TreeGrafter"/>
</dbReference>
<dbReference type="Pfam" id="PF03129">
    <property type="entry name" value="HGTP_anticodon"/>
    <property type="match status" value="1"/>
</dbReference>
<gene>
    <name evidence="10" type="ORF">DSTB1V02_LOCUS7662</name>
</gene>
<dbReference type="GO" id="GO:0030018">
    <property type="term" value="C:Z disc"/>
    <property type="evidence" value="ECO:0007669"/>
    <property type="project" value="UniProtKB-SubCell"/>
</dbReference>
<dbReference type="SUPFAM" id="SSF52954">
    <property type="entry name" value="Class II aaRS ABD-related"/>
    <property type="match status" value="1"/>
</dbReference>
<evidence type="ECO:0000313" key="11">
    <source>
        <dbReference type="Proteomes" id="UP000677054"/>
    </source>
</evidence>
<dbReference type="InterPro" id="IPR008658">
    <property type="entry name" value="KAP3"/>
</dbReference>
<proteinExistence type="predicted"/>
<reference evidence="10" key="1">
    <citation type="submission" date="2020-11" db="EMBL/GenBank/DDBJ databases">
        <authorList>
            <person name="Tran Van P."/>
        </authorList>
    </citation>
    <scope>NUCLEOTIDE SEQUENCE</scope>
</reference>
<dbReference type="InterPro" id="IPR015797">
    <property type="entry name" value="NUDIX_hydrolase-like_dom_sf"/>
</dbReference>
<sequence>MSDLEETAKYLKRKIRATSIDVHPVEEALLVQYELEAQILGEDGDPMLGDRKQYQKIIRVKSLTGETDIDSLAEEIISKCNLIHPSRSGEVKQLLYYLQRRKLTSQSQAKQGEVKKAKSPSLWSETSPYNELQETANLTELDNYIELLYEDVPQKTQGSGLILQLMRNPDNLEEFSENEVLIVALARILREDWKKSIDLTTNLVYCFYCFSVFSQFHHVIQENKVGSLVMDIITWELQRRELWSQELDAEDSAKKDVTHAKKVMALLKKQNQLLRVSFYLLLNLSEDLKIEQKMYSKNICGLLTQSLDLHASCPLVTLILTFLQKLSIYKENKDKMVSCGAIEKVMEIMECCDNPEDDVINLSIRLLFNLSFDTAVRNQMLMAMVVESGEEQVDIELMALCINLAANKQCAQQMCEGGRFKSLMEMTLKNQDPLSMKLLRNISQHQGSSRELFLNYVDKLTKLLRGSQNDDFVIECIGTLGNLDGVGIKWVLEVRISHASDVIPERCEDDVLLEIVILLGTVIIDDEAAAILLKSHLMKDIIDLLNAKQEDDEVVLQIMYLLQQLLANSEIRTEVITRYPEAVHYLVDLMHDANSEISKLCDSTLDVVAMCCPEWSSHIQEAKFKHHNAQWLEMVAGTTKQYVGDDTSSLDDSLGAYDAETNLLDRAQLFNSTTSEPFVHILNQRLRSQHCDTCLKQKERLLRCSRCQFMHYCDDNCQRKDWSLHRYECQPLRSIQPKVPPDLVRLLARIIFKLKNGGDKEIGTISSSWVRRFTDLMSHSSEIKEDTQRCEHFLSVCGVLKEYLVGEVLPNPAELMTMFGRIVINSFNIVDGELLVIGTGIYLAPSIINHSCAPNAVAIFDGPVLTIRTITDVQDFHWDKVRICYIDTLQTTMERQAELQKMYYFLCDCLYCADRERDAKMRSMKCSSCPSPVPVPMFLVSSPTEDIMCPRCQHIIPANEVVSYLDDEAFSKFQINEMKNKETNYLDCSRLCLQRQSHYFHHLNIFHIRALDSAFDAAISLQYWEEAHQYGLESLEAYRSYLSENHPLLGLQLLRLGKLEMELNKLSFAASHLQEAFHILMISHGEEHPLFKHELLPLVHHFDALEMAAANVGGSRAEFIVGGKYRLVRKIGSGSFGDIYLGINITNGEEVAVKLEATKARHPQLLYESKVYKILQGGVGIPHIRSWIDILGLGLGLRFFGSCTMPSMHTKCRNSSYPRSSVQRFPVPDEKVSWCASWPDYKPVSYTSPDILDKPFADPEIGSSSLRLNSKIPSEPINLPHHQPVGPEHLIDFETIQHLERLSLVDFASEEAVRRVENTIACADRMPELSELEGIEPMASVLEDQRHALFRPLYEWDEKIGKNALTALSVGPVGELLRRNILSEWVYSVVTSREENMYLTSRVISSPSRGLHPEFHDTFELNSKCLPFGIANFFEQKNSGDVKDSTCDASPPDLARFFQLSSMGQMQFQMFVPADLSMPLFAQWQRQRKIWWRKERCAIFLQKFSDSPGDISLSEMKSEDNGALQVCVMRQLDDKNEVLETVSLVPFELLERHEMFIEHLGGTKAMPRVISGEAEMSKAFFHFLWDAFCERAGCHYLRLHHHLAPFKVSIIHDSSGISVFNCPNASRNYSFRQFWDRCDELGIPLVLMLDRGTLSTGIIKVRSRDTTLKEQVHVSDVVGLIEKLICK</sequence>
<dbReference type="GO" id="GO:0016939">
    <property type="term" value="C:kinesin II complex"/>
    <property type="evidence" value="ECO:0007669"/>
    <property type="project" value="TreeGrafter"/>
</dbReference>
<keyword evidence="4" id="KW-0479">Metal-binding</keyword>
<dbReference type="Gene3D" id="3.40.50.800">
    <property type="entry name" value="Anticodon-binding domain"/>
    <property type="match status" value="1"/>
</dbReference>
<keyword evidence="5 7" id="KW-0863">Zinc-finger</keyword>
<dbReference type="InterPro" id="IPR000225">
    <property type="entry name" value="Armadillo"/>
</dbReference>
<dbReference type="GO" id="GO:0008270">
    <property type="term" value="F:zinc ion binding"/>
    <property type="evidence" value="ECO:0007669"/>
    <property type="project" value="UniProtKB-KW"/>
</dbReference>
<dbReference type="SMART" id="SM00185">
    <property type="entry name" value="ARM"/>
    <property type="match status" value="3"/>
</dbReference>
<dbReference type="Gene3D" id="6.10.140.2220">
    <property type="match status" value="1"/>
</dbReference>
<dbReference type="InterPro" id="IPR011009">
    <property type="entry name" value="Kinase-like_dom_sf"/>
</dbReference>
<dbReference type="PROSITE" id="PS00107">
    <property type="entry name" value="PROTEIN_KINASE_ATP"/>
    <property type="match status" value="1"/>
</dbReference>
<dbReference type="Gene3D" id="1.25.10.10">
    <property type="entry name" value="Leucine-rich Repeat Variant"/>
    <property type="match status" value="1"/>
</dbReference>
<evidence type="ECO:0000313" key="10">
    <source>
        <dbReference type="EMBL" id="CAD7247837.1"/>
    </source>
</evidence>
<dbReference type="InterPro" id="IPR017441">
    <property type="entry name" value="Protein_kinase_ATP_BS"/>
</dbReference>
<protein>
    <recommendedName>
        <fullName evidence="3">Protein unc-45 homolog B</fullName>
    </recommendedName>
</protein>
<dbReference type="Proteomes" id="UP000677054">
    <property type="component" value="Unassembled WGS sequence"/>
</dbReference>
<dbReference type="PROSITE" id="PS50865">
    <property type="entry name" value="ZF_MYND_2"/>
    <property type="match status" value="1"/>
</dbReference>
<dbReference type="GO" id="GO:0005524">
    <property type="term" value="F:ATP binding"/>
    <property type="evidence" value="ECO:0007669"/>
    <property type="project" value="UniProtKB-UniRule"/>
</dbReference>
<keyword evidence="8" id="KW-0067">ATP-binding</keyword>
<dbReference type="EMBL" id="LR901120">
    <property type="protein sequence ID" value="CAD7247837.1"/>
    <property type="molecule type" value="Genomic_DNA"/>
</dbReference>
<dbReference type="EMBL" id="CAJPEV010001603">
    <property type="protein sequence ID" value="CAG0893471.1"/>
    <property type="molecule type" value="Genomic_DNA"/>
</dbReference>
<dbReference type="GO" id="GO:0005930">
    <property type="term" value="C:axoneme"/>
    <property type="evidence" value="ECO:0007669"/>
    <property type="project" value="TreeGrafter"/>
</dbReference>
<dbReference type="GO" id="GO:0035869">
    <property type="term" value="C:ciliary transition zone"/>
    <property type="evidence" value="ECO:0007669"/>
    <property type="project" value="TreeGrafter"/>
</dbReference>
<dbReference type="InterPro" id="IPR045864">
    <property type="entry name" value="aa-tRNA-synth_II/BPL/LPL"/>
</dbReference>
<evidence type="ECO:0000256" key="8">
    <source>
        <dbReference type="PROSITE-ProRule" id="PRU10141"/>
    </source>
</evidence>